<organism evidence="2 3">
    <name type="scientific">Bombyx mori</name>
    <name type="common">Silk moth</name>
    <dbReference type="NCBI Taxonomy" id="7091"/>
    <lineage>
        <taxon>Eukaryota</taxon>
        <taxon>Metazoa</taxon>
        <taxon>Ecdysozoa</taxon>
        <taxon>Arthropoda</taxon>
        <taxon>Hexapoda</taxon>
        <taxon>Insecta</taxon>
        <taxon>Pterygota</taxon>
        <taxon>Neoptera</taxon>
        <taxon>Endopterygota</taxon>
        <taxon>Lepidoptera</taxon>
        <taxon>Glossata</taxon>
        <taxon>Ditrysia</taxon>
        <taxon>Bombycoidea</taxon>
        <taxon>Bombycidae</taxon>
        <taxon>Bombycinae</taxon>
        <taxon>Bombyx</taxon>
    </lineage>
</organism>
<dbReference type="RefSeq" id="XP_062528989.1">
    <property type="nucleotide sequence ID" value="XM_062673005.1"/>
</dbReference>
<protein>
    <submittedName>
        <fullName evidence="2">Uncharacterized protein</fullName>
    </submittedName>
</protein>
<dbReference type="RefSeq" id="XP_062528988.1">
    <property type="nucleotide sequence ID" value="XM_062673004.1"/>
</dbReference>
<dbReference type="Proteomes" id="UP000005204">
    <property type="component" value="Unassembled WGS sequence"/>
</dbReference>
<keyword evidence="3" id="KW-1185">Reference proteome</keyword>
<dbReference type="AlphaFoldDB" id="A0A8R2M1W8"/>
<name>A0A8R2M1W8_BOMMO</name>
<dbReference type="KEGG" id="bmor:119629567"/>
<proteinExistence type="predicted"/>
<dbReference type="GeneID" id="119629567"/>
<feature type="region of interest" description="Disordered" evidence="1">
    <location>
        <begin position="361"/>
        <end position="387"/>
    </location>
</feature>
<evidence type="ECO:0000313" key="3">
    <source>
        <dbReference type="Proteomes" id="UP000005204"/>
    </source>
</evidence>
<dbReference type="EnsemblMetazoa" id="XM_038015721.1">
    <property type="protein sequence ID" value="XP_037871649.1"/>
    <property type="gene ID" value="LOC119629567"/>
</dbReference>
<reference evidence="2" key="2">
    <citation type="submission" date="2022-06" db="UniProtKB">
        <authorList>
            <consortium name="EnsemblMetazoa"/>
        </authorList>
    </citation>
    <scope>IDENTIFICATION</scope>
    <source>
        <strain evidence="2">p50T (Dazao)</strain>
    </source>
</reference>
<evidence type="ECO:0000313" key="2">
    <source>
        <dbReference type="EnsemblMetazoa" id="XP_037871649.1"/>
    </source>
</evidence>
<reference evidence="3" key="1">
    <citation type="journal article" date="2008" name="Insect Biochem. Mol. Biol.">
        <title>The genome of a lepidopteran model insect, the silkworm Bombyx mori.</title>
        <authorList>
            <consortium name="International Silkworm Genome Consortium"/>
        </authorList>
    </citation>
    <scope>NUCLEOTIDE SEQUENCE [LARGE SCALE GENOMIC DNA]</scope>
    <source>
        <strain evidence="3">p50T</strain>
    </source>
</reference>
<evidence type="ECO:0000256" key="1">
    <source>
        <dbReference type="SAM" id="MobiDB-lite"/>
    </source>
</evidence>
<accession>A0A8R2M1W8</accession>
<dbReference type="RefSeq" id="XP_037871649.1">
    <property type="nucleotide sequence ID" value="XM_038015721.2"/>
</dbReference>
<sequence length="485" mass="55363">MNSLKNIVNRLKNKIRKMNGSDPVTANEAQIDTSISIKKALRNDHDYLSKIETNTEDEVLKAVELNASKDIKPNLNDTNFEMCAKINNETDVNDTVDVKNPNIHNSGFKVGSETDVENILPKTNVMFFNDTINEQRICVIAETDSLQIKKTNSSRNPISDKKINNFMQINDKYIDDRILKNPVNDKCLNAFKFDENSKKNNQKEINEPVCFKNKEIDGNKTVNNDITQRNYSTNAKFTDEPNNVIENSEIIDLTEPVVGPVREIDETKFNIDIISLSSDEEFDQGNGTKLKHEINNQTVTNLKPIHDLNTIPISTLEEEQDSDGYHSSDFEFISENEAKMSGIIYKYPKINKELYGTKNEADSKPGCSNGFESNTEDSFQDNGLNTSKASENRVLPAGENYLNLFRGVYDPVLPHSAIFFLENKSIRPIRMNVDYEGMGFDMQLMRSDSSDTANVQFNEDALETKNKILNMYPIENTRRNRRRFR</sequence>